<reference evidence="3" key="1">
    <citation type="journal article" date="2017" name="Nature">
        <title>The genome of Chenopodium quinoa.</title>
        <authorList>
            <person name="Jarvis D.E."/>
            <person name="Ho Y.S."/>
            <person name="Lightfoot D.J."/>
            <person name="Schmoeckel S.M."/>
            <person name="Li B."/>
            <person name="Borm T.J.A."/>
            <person name="Ohyanagi H."/>
            <person name="Mineta K."/>
            <person name="Michell C.T."/>
            <person name="Saber N."/>
            <person name="Kharbatia N.M."/>
            <person name="Rupper R.R."/>
            <person name="Sharp A.R."/>
            <person name="Dally N."/>
            <person name="Boughton B.A."/>
            <person name="Woo Y.H."/>
            <person name="Gao G."/>
            <person name="Schijlen E.G.W.M."/>
            <person name="Guo X."/>
            <person name="Momin A.A."/>
            <person name="Negrao S."/>
            <person name="Al-Babili S."/>
            <person name="Gehring C."/>
            <person name="Roessner U."/>
            <person name="Jung C."/>
            <person name="Murphy K."/>
            <person name="Arold S.T."/>
            <person name="Gojobori T."/>
            <person name="van der Linden C.G."/>
            <person name="van Loo E.N."/>
            <person name="Jellen E.N."/>
            <person name="Maughan P.J."/>
            <person name="Tester M."/>
        </authorList>
    </citation>
    <scope>NUCLEOTIDE SEQUENCE [LARGE SCALE GENOMIC DNA]</scope>
    <source>
        <strain evidence="3">cv. PI 614886</strain>
    </source>
</reference>
<dbReference type="Pfam" id="PF00201">
    <property type="entry name" value="UDPGT"/>
    <property type="match status" value="1"/>
</dbReference>
<dbReference type="AlphaFoldDB" id="A0A803KS84"/>
<dbReference type="GO" id="GO:0080044">
    <property type="term" value="F:quercetin 7-O-glucosyltransferase activity"/>
    <property type="evidence" value="ECO:0007669"/>
    <property type="project" value="TreeGrafter"/>
</dbReference>
<accession>A0A803KS84</accession>
<dbReference type="RefSeq" id="XP_021720988.1">
    <property type="nucleotide sequence ID" value="XM_021865296.1"/>
</dbReference>
<dbReference type="PANTHER" id="PTHR11926:SF774">
    <property type="entry name" value="UDP-GLYCOSYLTRANSFERASE 85A1-RELATED"/>
    <property type="match status" value="1"/>
</dbReference>
<keyword evidence="2" id="KW-0808">Transferase</keyword>
<dbReference type="GO" id="GO:0080043">
    <property type="term" value="F:quercetin 3-O-glucosyltransferase activity"/>
    <property type="evidence" value="ECO:0007669"/>
    <property type="project" value="TreeGrafter"/>
</dbReference>
<comment type="similarity">
    <text evidence="1">Belongs to the UDP-glycosyltransferase family.</text>
</comment>
<dbReference type="KEGG" id="cqi:110688528"/>
<dbReference type="OrthoDB" id="5835829at2759"/>
<dbReference type="FunFam" id="3.40.50.2000:FF:000138">
    <property type="entry name" value="Glycosyltransferase"/>
    <property type="match status" value="1"/>
</dbReference>
<evidence type="ECO:0000256" key="2">
    <source>
        <dbReference type="ARBA" id="ARBA00022679"/>
    </source>
</evidence>
<keyword evidence="4" id="KW-1185">Reference proteome</keyword>
<protein>
    <submittedName>
        <fullName evidence="3">Uncharacterized protein</fullName>
    </submittedName>
</protein>
<dbReference type="OMA" id="GVRYFWV"/>
<dbReference type="Proteomes" id="UP000596660">
    <property type="component" value="Unplaced"/>
</dbReference>
<dbReference type="InterPro" id="IPR002213">
    <property type="entry name" value="UDP_glucos_trans"/>
</dbReference>
<dbReference type="Gramene" id="AUR62001891-RA">
    <property type="protein sequence ID" value="AUR62001891-RA:cds"/>
    <property type="gene ID" value="AUR62001891"/>
</dbReference>
<evidence type="ECO:0000313" key="3">
    <source>
        <dbReference type="EnsemblPlants" id="AUR62001891-RA:cds"/>
    </source>
</evidence>
<sequence length="477" mass="53397">MEETVANKRCHVVAMPYPGRGHINPMLNLCKLILSKSNDIFITFVVTEEWLGFLSSEFQQQPLANFRFAALPQVIPSEAGRGADVLGFIEAVLTKLQDPFEQLLDRLELTPTAIIYDVIMSWVIRVGNQRNVPVASLVTVSASFFTVLSHLDLLVQHGHIPDADISERGNEVVDYIPGLPSVTLADLPASFQGDAGRKVKQQMLEKDFPMNNAQYLLSTSIYEFEEQAINSLKVRYPSISLYHIGPMIPYSSLGNKTDETSSYEDERLDYFRWLDSQPRGSVLYISQGSFLSISSGQSQEIIAGIKESGVRFLWVIRGDNDTSSFKDDISDQMGFLVPWCDQLRVLCHPSIGGFWTHCGWNSTSEGIYAGVPMLTCPIAWDQLLNSKMIVNDMEIGWSVIKNDHLQKGGLVTRHEIAKLVREFMDPENDKRKEMINRAKELQNTFTNAIVNGGSATSDLEAFINSLPSKSRTLKAFS</sequence>
<organism evidence="3 4">
    <name type="scientific">Chenopodium quinoa</name>
    <name type="common">Quinoa</name>
    <dbReference type="NCBI Taxonomy" id="63459"/>
    <lineage>
        <taxon>Eukaryota</taxon>
        <taxon>Viridiplantae</taxon>
        <taxon>Streptophyta</taxon>
        <taxon>Embryophyta</taxon>
        <taxon>Tracheophyta</taxon>
        <taxon>Spermatophyta</taxon>
        <taxon>Magnoliopsida</taxon>
        <taxon>eudicotyledons</taxon>
        <taxon>Gunneridae</taxon>
        <taxon>Pentapetalae</taxon>
        <taxon>Caryophyllales</taxon>
        <taxon>Chenopodiaceae</taxon>
        <taxon>Chenopodioideae</taxon>
        <taxon>Atripliceae</taxon>
        <taxon>Chenopodium</taxon>
    </lineage>
</organism>
<dbReference type="PANTHER" id="PTHR11926">
    <property type="entry name" value="GLUCOSYL/GLUCURONOSYL TRANSFERASES"/>
    <property type="match status" value="1"/>
</dbReference>
<gene>
    <name evidence="3" type="primary">LOC110688528</name>
</gene>
<reference evidence="3" key="2">
    <citation type="submission" date="2021-03" db="UniProtKB">
        <authorList>
            <consortium name="EnsemblPlants"/>
        </authorList>
    </citation>
    <scope>IDENTIFICATION</scope>
</reference>
<dbReference type="Gene3D" id="3.40.50.2000">
    <property type="entry name" value="Glycogen Phosphorylase B"/>
    <property type="match status" value="2"/>
</dbReference>
<dbReference type="SUPFAM" id="SSF53756">
    <property type="entry name" value="UDP-Glycosyltransferase/glycogen phosphorylase"/>
    <property type="match status" value="1"/>
</dbReference>
<dbReference type="GeneID" id="110688528"/>
<dbReference type="EnsemblPlants" id="AUR62001891-RA">
    <property type="protein sequence ID" value="AUR62001891-RA:cds"/>
    <property type="gene ID" value="AUR62001891"/>
</dbReference>
<evidence type="ECO:0000313" key="4">
    <source>
        <dbReference type="Proteomes" id="UP000596660"/>
    </source>
</evidence>
<proteinExistence type="inferred from homology"/>
<name>A0A803KS84_CHEQI</name>
<evidence type="ECO:0000256" key="1">
    <source>
        <dbReference type="ARBA" id="ARBA00009995"/>
    </source>
</evidence>
<dbReference type="CDD" id="cd03784">
    <property type="entry name" value="GT1_Gtf-like"/>
    <property type="match status" value="1"/>
</dbReference>